<dbReference type="EMBL" id="PFLC01000025">
    <property type="protein sequence ID" value="PIY62878.1"/>
    <property type="molecule type" value="Genomic_DNA"/>
</dbReference>
<name>A0A2M7QB96_9BACT</name>
<gene>
    <name evidence="2" type="ORF">COY93_01925</name>
</gene>
<dbReference type="AlphaFoldDB" id="A0A2M7QB96"/>
<reference evidence="3" key="1">
    <citation type="submission" date="2017-09" db="EMBL/GenBank/DDBJ databases">
        <title>Depth-based differentiation of microbial function through sediment-hosted aquifers and enrichment of novel symbionts in the deep terrestrial subsurface.</title>
        <authorList>
            <person name="Probst A.J."/>
            <person name="Ladd B."/>
            <person name="Jarett J.K."/>
            <person name="Geller-Mcgrath D.E."/>
            <person name="Sieber C.M.K."/>
            <person name="Emerson J.B."/>
            <person name="Anantharaman K."/>
            <person name="Thomas B.C."/>
            <person name="Malmstrom R."/>
            <person name="Stieglmeier M."/>
            <person name="Klingl A."/>
            <person name="Woyke T."/>
            <person name="Ryan C.M."/>
            <person name="Banfield J.F."/>
        </authorList>
    </citation>
    <scope>NUCLEOTIDE SEQUENCE [LARGE SCALE GENOMIC DNA]</scope>
</reference>
<dbReference type="Gene3D" id="2.160.20.10">
    <property type="entry name" value="Single-stranded right-handed beta-helix, Pectin lyase-like"/>
    <property type="match status" value="1"/>
</dbReference>
<feature type="domain" description="Right handed beta helix" evidence="1">
    <location>
        <begin position="64"/>
        <end position="180"/>
    </location>
</feature>
<dbReference type="SUPFAM" id="SSF51126">
    <property type="entry name" value="Pectin lyase-like"/>
    <property type="match status" value="1"/>
</dbReference>
<evidence type="ECO:0000259" key="1">
    <source>
        <dbReference type="Pfam" id="PF13229"/>
    </source>
</evidence>
<dbReference type="InterPro" id="IPR039448">
    <property type="entry name" value="Beta_helix"/>
</dbReference>
<comment type="caution">
    <text evidence="2">The sequence shown here is derived from an EMBL/GenBank/DDBJ whole genome shotgun (WGS) entry which is preliminary data.</text>
</comment>
<dbReference type="Proteomes" id="UP000230973">
    <property type="component" value="Unassembled WGS sequence"/>
</dbReference>
<protein>
    <recommendedName>
        <fullName evidence="1">Right handed beta helix domain-containing protein</fullName>
    </recommendedName>
</protein>
<evidence type="ECO:0000313" key="3">
    <source>
        <dbReference type="Proteomes" id="UP000230973"/>
    </source>
</evidence>
<evidence type="ECO:0000313" key="2">
    <source>
        <dbReference type="EMBL" id="PIY62878.1"/>
    </source>
</evidence>
<dbReference type="Pfam" id="PF13229">
    <property type="entry name" value="Beta_helix"/>
    <property type="match status" value="1"/>
</dbReference>
<proteinExistence type="predicted"/>
<sequence>MENPWLTLQHAEDTVVDGDTVHVGAGIYTEDSMTHSWYSLKEVSWIADGEVVVHAVAAGIRVLSTGGIKAASFDGFTFDADNDIDGAKSYAVTFSSSTANKTFSNCIFRDATSALISGTSLSNIDIDSSTFNMNSGSVSGIKGSYADSVFSDNTFNATAGLATVRISSDGNSATFDGNTFRVMTS</sequence>
<dbReference type="InterPro" id="IPR011050">
    <property type="entry name" value="Pectin_lyase_fold/virulence"/>
</dbReference>
<organism evidence="2 3">
    <name type="scientific">Candidatus Uhrbacteria bacterium CG_4_10_14_0_8_um_filter_58_22</name>
    <dbReference type="NCBI Taxonomy" id="1975029"/>
    <lineage>
        <taxon>Bacteria</taxon>
        <taxon>Candidatus Uhriibacteriota</taxon>
    </lineage>
</organism>
<accession>A0A2M7QB96</accession>
<dbReference type="InterPro" id="IPR012334">
    <property type="entry name" value="Pectin_lyas_fold"/>
</dbReference>